<name>A0ABY7D0X7_9BASI</name>
<dbReference type="Proteomes" id="UP001164743">
    <property type="component" value="Chromosome 11A"/>
</dbReference>
<accession>A0ABY7D0X7</accession>
<feature type="compositionally biased region" description="Basic and acidic residues" evidence="1">
    <location>
        <begin position="356"/>
        <end position="365"/>
    </location>
</feature>
<feature type="compositionally biased region" description="Polar residues" evidence="1">
    <location>
        <begin position="504"/>
        <end position="525"/>
    </location>
</feature>
<protein>
    <recommendedName>
        <fullName evidence="4">C2 NT-type domain-containing protein</fullName>
    </recommendedName>
</protein>
<feature type="region of interest" description="Disordered" evidence="1">
    <location>
        <begin position="470"/>
        <end position="529"/>
    </location>
</feature>
<evidence type="ECO:0008006" key="4">
    <source>
        <dbReference type="Google" id="ProtNLM"/>
    </source>
</evidence>
<feature type="compositionally biased region" description="Basic and acidic residues" evidence="1">
    <location>
        <begin position="417"/>
        <end position="427"/>
    </location>
</feature>
<feature type="region of interest" description="Disordered" evidence="1">
    <location>
        <begin position="550"/>
        <end position="931"/>
    </location>
</feature>
<organism evidence="2 3">
    <name type="scientific">Puccinia triticina</name>
    <dbReference type="NCBI Taxonomy" id="208348"/>
    <lineage>
        <taxon>Eukaryota</taxon>
        <taxon>Fungi</taxon>
        <taxon>Dikarya</taxon>
        <taxon>Basidiomycota</taxon>
        <taxon>Pucciniomycotina</taxon>
        <taxon>Pucciniomycetes</taxon>
        <taxon>Pucciniales</taxon>
        <taxon>Pucciniaceae</taxon>
        <taxon>Puccinia</taxon>
    </lineage>
</organism>
<gene>
    <name evidence="2" type="ORF">PtA15_11A604</name>
</gene>
<dbReference type="RefSeq" id="XP_053025467.1">
    <property type="nucleotide sequence ID" value="XM_053161530.1"/>
</dbReference>
<feature type="compositionally biased region" description="Basic and acidic residues" evidence="1">
    <location>
        <begin position="724"/>
        <end position="740"/>
    </location>
</feature>
<feature type="compositionally biased region" description="Basic and acidic residues" evidence="1">
    <location>
        <begin position="645"/>
        <end position="654"/>
    </location>
</feature>
<feature type="compositionally biased region" description="Basic and acidic residues" evidence="1">
    <location>
        <begin position="236"/>
        <end position="254"/>
    </location>
</feature>
<feature type="compositionally biased region" description="Basic residues" evidence="1">
    <location>
        <begin position="188"/>
        <end position="199"/>
    </location>
</feature>
<feature type="compositionally biased region" description="Polar residues" evidence="1">
    <location>
        <begin position="377"/>
        <end position="412"/>
    </location>
</feature>
<evidence type="ECO:0000256" key="1">
    <source>
        <dbReference type="SAM" id="MobiDB-lite"/>
    </source>
</evidence>
<proteinExistence type="predicted"/>
<evidence type="ECO:0000313" key="2">
    <source>
        <dbReference type="EMBL" id="WAQ89912.1"/>
    </source>
</evidence>
<reference evidence="2" key="1">
    <citation type="submission" date="2022-10" db="EMBL/GenBank/DDBJ databases">
        <title>Puccinia triticina Genome sequencing and assembly.</title>
        <authorList>
            <person name="Li C."/>
        </authorList>
    </citation>
    <scope>NUCLEOTIDE SEQUENCE</scope>
    <source>
        <strain evidence="2">Pt15</strain>
    </source>
</reference>
<feature type="compositionally biased region" description="Polar residues" evidence="1">
    <location>
        <begin position="781"/>
        <end position="794"/>
    </location>
</feature>
<feature type="region of interest" description="Disordered" evidence="1">
    <location>
        <begin position="282"/>
        <end position="309"/>
    </location>
</feature>
<dbReference type="EMBL" id="CP110431">
    <property type="protein sequence ID" value="WAQ89912.1"/>
    <property type="molecule type" value="Genomic_DNA"/>
</dbReference>
<keyword evidence="3" id="KW-1185">Reference proteome</keyword>
<feature type="compositionally biased region" description="Basic and acidic residues" evidence="1">
    <location>
        <begin position="912"/>
        <end position="923"/>
    </location>
</feature>
<feature type="region of interest" description="Disordered" evidence="1">
    <location>
        <begin position="174"/>
        <end position="254"/>
    </location>
</feature>
<feature type="region of interest" description="Disordered" evidence="1">
    <location>
        <begin position="356"/>
        <end position="436"/>
    </location>
</feature>
<feature type="compositionally biased region" description="Low complexity" evidence="1">
    <location>
        <begin position="747"/>
        <end position="759"/>
    </location>
</feature>
<evidence type="ECO:0000313" key="3">
    <source>
        <dbReference type="Proteomes" id="UP001164743"/>
    </source>
</evidence>
<feature type="compositionally biased region" description="Polar residues" evidence="1">
    <location>
        <begin position="551"/>
        <end position="564"/>
    </location>
</feature>
<dbReference type="GeneID" id="77802425"/>
<sequence length="1071" mass="117534">MAPAHDEDEIVVLFEQKSRQKSRKVLRASPEIQVYPHRPTKEIRHLQTDMKPVNQITISVAIKKLNVHRRFVYLSNESRCLTGSWRPPSASACSSPDFNSKLLILKLDSVEGLQFQGLQSLPPFLPKAIQPSQLIKVAVIRSYAGVGRRSHNERDKEAVAFKLKIIYKLHGRKDVASGSGRQGSQHSKASRKSVSHSKAARGGQDEDIIVISSDEDKGPRQSARNAKTSSTGVGDKNPEKDIKMDIDELKPKSDEESTQILYEIKCLLNLNPVDSHRDTPQALKIEEDSNVLDMRPGNPKQEERLSDLDEGQISDSDEITTQFKDITKLIMFLREDERHFGLINCNDIDQTDHVSEHPIEERPRDSTALTDAPNPMVNASASRIPSQTNAADENGSQQSLNKDTGSGNQALQSEPLPSDRMDVDHSNPGDSLSRTIGSLAVSRGKSLIGSENVEEESDDLEYLFKETFEESTTPPFEELDPIPCIPSTNNNPGPSPDLPDRFEATTTPPVDQPAQSVTRESNPSLRNDFGLEKTELERALEEVNARHAFFNDNNPFHSNMSLSNDFLMDDPNPIVSSLDQIARDVPQPAVDLQVNPSSTTPSPSPSPEIQDNRRGSSSTPAPDAEQPIGMAAGMSVDSPVQADPPTDHPIRDDFPVDSPDTGSGPTDIPVPAGIPVGTPVSTATPADIPVPGAMPSDIPVSGATPTDIPVPAERPADIPVPAERPADGRVQPEKPGDRRISAKGWTARRGAAKRSAGSRLPAKKPADDPAAADMPDIPVTVGQSEDTTSRAGDNSSEEADTDPRWKLSKGRAPRVDDSSSEEADTTPMRKPSKGRASRVGDSSSEADANPSRKSSKGRAKLESDRKNKAYGPRRKKGSKVERDDDYSAMSSEPESSEDASDSASQRSRPPKLKADVPGKDSSGRTEPLSYDELNSQTTALEIYLEQLKRKTQGTINRLKAEAKLLKETTVKKSIACRQLKLRLENKDDKILQLTQDIPLEYYAIQQQLEDTLKTGLINHLRTLLTQITQNDNRIQILLMEREIHAEMRPELEDQANGLEAAVRRLQLYPNM</sequence>
<feature type="compositionally biased region" description="Polar residues" evidence="1">
    <location>
        <begin position="222"/>
        <end position="232"/>
    </location>
</feature>